<dbReference type="OrthoDB" id="2518334at2759"/>
<keyword evidence="2" id="KW-1185">Reference proteome</keyword>
<proteinExistence type="predicted"/>
<name>A0A9Q3GB01_9BASI</name>
<sequence length="108" mass="12029">MKHCLDENSNPALRLNIAPGLNFISRRTIHAALIKLHVIEPIWSDNKSEFKKCLLCSCPLNPSLPIKINNPPNLTSTSTLNFNHNLNQPNLTALSDQYNLNSINPTTA</sequence>
<dbReference type="AlphaFoldDB" id="A0A9Q3GB01"/>
<evidence type="ECO:0000313" key="1">
    <source>
        <dbReference type="EMBL" id="MBW0460868.1"/>
    </source>
</evidence>
<protein>
    <submittedName>
        <fullName evidence="1">Uncharacterized protein</fullName>
    </submittedName>
</protein>
<dbReference type="EMBL" id="AVOT02000069">
    <property type="protein sequence ID" value="MBW0460868.1"/>
    <property type="molecule type" value="Genomic_DNA"/>
</dbReference>
<dbReference type="Proteomes" id="UP000765509">
    <property type="component" value="Unassembled WGS sequence"/>
</dbReference>
<gene>
    <name evidence="1" type="ORF">O181_000583</name>
</gene>
<evidence type="ECO:0000313" key="2">
    <source>
        <dbReference type="Proteomes" id="UP000765509"/>
    </source>
</evidence>
<organism evidence="1 2">
    <name type="scientific">Austropuccinia psidii MF-1</name>
    <dbReference type="NCBI Taxonomy" id="1389203"/>
    <lineage>
        <taxon>Eukaryota</taxon>
        <taxon>Fungi</taxon>
        <taxon>Dikarya</taxon>
        <taxon>Basidiomycota</taxon>
        <taxon>Pucciniomycotina</taxon>
        <taxon>Pucciniomycetes</taxon>
        <taxon>Pucciniales</taxon>
        <taxon>Sphaerophragmiaceae</taxon>
        <taxon>Austropuccinia</taxon>
    </lineage>
</organism>
<comment type="caution">
    <text evidence="1">The sequence shown here is derived from an EMBL/GenBank/DDBJ whole genome shotgun (WGS) entry which is preliminary data.</text>
</comment>
<reference evidence="1" key="1">
    <citation type="submission" date="2021-03" db="EMBL/GenBank/DDBJ databases">
        <title>Draft genome sequence of rust myrtle Austropuccinia psidii MF-1, a brazilian biotype.</title>
        <authorList>
            <person name="Quecine M.C."/>
            <person name="Pachon D.M.R."/>
            <person name="Bonatelli M.L."/>
            <person name="Correr F.H."/>
            <person name="Franceschini L.M."/>
            <person name="Leite T.F."/>
            <person name="Margarido G.R.A."/>
            <person name="Almeida C.A."/>
            <person name="Ferrarezi J.A."/>
            <person name="Labate C.A."/>
        </authorList>
    </citation>
    <scope>NUCLEOTIDE SEQUENCE</scope>
    <source>
        <strain evidence="1">MF-1</strain>
    </source>
</reference>
<accession>A0A9Q3GB01</accession>